<reference evidence="2 3" key="1">
    <citation type="submission" date="2017-02" db="EMBL/GenBank/DDBJ databases">
        <authorList>
            <person name="Peterson S.W."/>
        </authorList>
    </citation>
    <scope>NUCLEOTIDE SEQUENCE [LARGE SCALE GENOMIC DNA]</scope>
    <source>
        <strain evidence="2 3">DSM 22899</strain>
    </source>
</reference>
<accession>A0A1T5FQI3</accession>
<dbReference type="InterPro" id="IPR001296">
    <property type="entry name" value="Glyco_trans_1"/>
</dbReference>
<dbReference type="OrthoDB" id="596635at2"/>
<evidence type="ECO:0000313" key="3">
    <source>
        <dbReference type="Proteomes" id="UP000190541"/>
    </source>
</evidence>
<dbReference type="AlphaFoldDB" id="A0A1T5FQI3"/>
<dbReference type="SUPFAM" id="SSF53756">
    <property type="entry name" value="UDP-Glycosyltransferase/glycogen phosphorylase"/>
    <property type="match status" value="1"/>
</dbReference>
<proteinExistence type="predicted"/>
<dbReference type="Gene3D" id="3.40.50.2000">
    <property type="entry name" value="Glycogen Phosphorylase B"/>
    <property type="match status" value="1"/>
</dbReference>
<dbReference type="PANTHER" id="PTHR45947">
    <property type="entry name" value="SULFOQUINOVOSYL TRANSFERASE SQD2"/>
    <property type="match status" value="1"/>
</dbReference>
<dbReference type="InterPro" id="IPR050194">
    <property type="entry name" value="Glycosyltransferase_grp1"/>
</dbReference>
<evidence type="ECO:0000313" key="2">
    <source>
        <dbReference type="EMBL" id="SKB98413.1"/>
    </source>
</evidence>
<organism evidence="2 3">
    <name type="scientific">Parapedobacter luteus</name>
    <dbReference type="NCBI Taxonomy" id="623280"/>
    <lineage>
        <taxon>Bacteria</taxon>
        <taxon>Pseudomonadati</taxon>
        <taxon>Bacteroidota</taxon>
        <taxon>Sphingobacteriia</taxon>
        <taxon>Sphingobacteriales</taxon>
        <taxon>Sphingobacteriaceae</taxon>
        <taxon>Parapedobacter</taxon>
    </lineage>
</organism>
<name>A0A1T5FQI3_9SPHI</name>
<feature type="domain" description="Glycosyl transferase family 1" evidence="1">
    <location>
        <begin position="240"/>
        <end position="379"/>
    </location>
</feature>
<dbReference type="STRING" id="623280.SAMN05660226_04142"/>
<evidence type="ECO:0000259" key="1">
    <source>
        <dbReference type="Pfam" id="PF00534"/>
    </source>
</evidence>
<dbReference type="CDD" id="cd03801">
    <property type="entry name" value="GT4_PimA-like"/>
    <property type="match status" value="1"/>
</dbReference>
<keyword evidence="2" id="KW-0808">Transferase</keyword>
<dbReference type="GO" id="GO:0016757">
    <property type="term" value="F:glycosyltransferase activity"/>
    <property type="evidence" value="ECO:0007669"/>
    <property type="project" value="InterPro"/>
</dbReference>
<dbReference type="Proteomes" id="UP000190541">
    <property type="component" value="Unassembled WGS sequence"/>
</dbReference>
<dbReference type="PANTHER" id="PTHR45947:SF3">
    <property type="entry name" value="SULFOQUINOVOSYL TRANSFERASE SQD2"/>
    <property type="match status" value="1"/>
</dbReference>
<sequence>MILLTHPTGNQFVKSALRGLKDREALIAFHTAVASFPGSMLHRIGQINAFKEINRREFDTDLKNLTYTSPSMEVGRLVAGRFKWNSLIAHEHGRFSVDNVFQHIDRISAKMLIDKKLTGLKAVYSYEDGALYTFKQALKSNLVRLYDLPIGYWRAMRQLLGAEREFRPDWAITLKGFKDSEAKLQRKDEELRLAQHIFVASSFTKKTLELYPGALAPIHVIPYAFPEIAIGKTYSPASRGKLRLLFVGGLSQRKGIANVLEAVESLGNHVELTIVGRKAVEGCIPLEAGLRKHRWIPTLPHQSILELMREHDVLLFPSLFEGFGLVITEAMSQGTPVITTDRTAGPDLIVHNENGWLVEAGSTEGLKTQIEALLSKPELIKSNGLAAMETAKKRPWAKYGTELAQKIKEVIEKN</sequence>
<gene>
    <name evidence="2" type="ORF">SAMN05660226_04142</name>
</gene>
<keyword evidence="3" id="KW-1185">Reference proteome</keyword>
<dbReference type="Pfam" id="PF00534">
    <property type="entry name" value="Glycos_transf_1"/>
    <property type="match status" value="1"/>
</dbReference>
<protein>
    <submittedName>
        <fullName evidence="2">Glycosyl transferases group 1</fullName>
    </submittedName>
</protein>
<dbReference type="EMBL" id="FUYS01000020">
    <property type="protein sequence ID" value="SKB98413.1"/>
    <property type="molecule type" value="Genomic_DNA"/>
</dbReference>